<dbReference type="EMBL" id="JAUSQZ010000001">
    <property type="protein sequence ID" value="MDP9828090.1"/>
    <property type="molecule type" value="Genomic_DNA"/>
</dbReference>
<dbReference type="Proteomes" id="UP001235712">
    <property type="component" value="Unassembled WGS sequence"/>
</dbReference>
<proteinExistence type="predicted"/>
<dbReference type="InterPro" id="IPR045641">
    <property type="entry name" value="SrpI-like"/>
</dbReference>
<dbReference type="RefSeq" id="WP_307244920.1">
    <property type="nucleotide sequence ID" value="NZ_JAUSQZ010000001.1"/>
</dbReference>
<feature type="compositionally biased region" description="Low complexity" evidence="1">
    <location>
        <begin position="23"/>
        <end position="35"/>
    </location>
</feature>
<evidence type="ECO:0000313" key="3">
    <source>
        <dbReference type="EMBL" id="MDP9828090.1"/>
    </source>
</evidence>
<evidence type="ECO:0000313" key="4">
    <source>
        <dbReference type="Proteomes" id="UP001235712"/>
    </source>
</evidence>
<reference evidence="3 4" key="1">
    <citation type="submission" date="2023-07" db="EMBL/GenBank/DDBJ databases">
        <title>Sequencing the genomes of 1000 actinobacteria strains.</title>
        <authorList>
            <person name="Klenk H.-P."/>
        </authorList>
    </citation>
    <scope>NUCLEOTIDE SEQUENCE [LARGE SCALE GENOMIC DNA]</scope>
    <source>
        <strain evidence="3 4">DSM 44388</strain>
    </source>
</reference>
<dbReference type="NCBIfam" id="NF041163">
    <property type="entry name" value="encap_f2b"/>
    <property type="match status" value="1"/>
</dbReference>
<keyword evidence="4" id="KW-1185">Reference proteome</keyword>
<sequence>MSLAPPEAGGPTSLGPPAARNLATTTKTRPHTTATTPRWLLSELPWKPLEAGTYRVNQRRRRPVRDRLVAFDRSGSQLRVLSHSLTGLLPLTGFTDDLGSLAALFEPVEVSAGTLLAEIGTPVDSLVLIAHGTVSRSVPGEFGDPSVIAILGAGEQFGAELLTQGDPRWAFSARAETSCQLLTVSAPRLRAFLDAETGLREHLSRPDSGGPVNKHGEAEIRLASGHTGEPVLPAGYVDYDPVPREYDLVLAQTRLRVHSRVADLFNQPMNQTHEQVRLVVQALKEQQEQDLLTHPDVGLLAHVDASQRVPSRGGPPTPADLDELLSRRRSTAFFLAHPRAIAAFRRRCTAAGIYPGQVRGHTAWRGVPILPSDKIPIGPGGSTSILALRTGEDSSGVVGLRPAQLPEELEPGLSLRLEGVDQAAVISYQVSSYAGVAVLVPDALGVLDFVEVGR</sequence>
<comment type="caution">
    <text evidence="3">The sequence shown here is derived from an EMBL/GenBank/DDBJ whole genome shotgun (WGS) entry which is preliminary data.</text>
</comment>
<accession>A0ABT9P7D2</accession>
<dbReference type="InterPro" id="IPR000595">
    <property type="entry name" value="cNMP-bd_dom"/>
</dbReference>
<protein>
    <recommendedName>
        <fullName evidence="2">Cyclic nucleotide-binding domain-containing protein</fullName>
    </recommendedName>
</protein>
<feature type="domain" description="Cyclic nucleotide-binding" evidence="2">
    <location>
        <begin position="101"/>
        <end position="193"/>
    </location>
</feature>
<dbReference type="Pfam" id="PF19307">
    <property type="entry name" value="SrpI-like"/>
    <property type="match status" value="1"/>
</dbReference>
<feature type="region of interest" description="Disordered" evidence="1">
    <location>
        <begin position="1"/>
        <end position="35"/>
    </location>
</feature>
<name>A0ABT9P7D2_9ACTN</name>
<dbReference type="Pfam" id="PF00027">
    <property type="entry name" value="cNMP_binding"/>
    <property type="match status" value="1"/>
</dbReference>
<dbReference type="InterPro" id="IPR049817">
    <property type="entry name" value="Encap_f2b"/>
</dbReference>
<organism evidence="3 4">
    <name type="scientific">Kineosporia succinea</name>
    <dbReference type="NCBI Taxonomy" id="84632"/>
    <lineage>
        <taxon>Bacteria</taxon>
        <taxon>Bacillati</taxon>
        <taxon>Actinomycetota</taxon>
        <taxon>Actinomycetes</taxon>
        <taxon>Kineosporiales</taxon>
        <taxon>Kineosporiaceae</taxon>
        <taxon>Kineosporia</taxon>
    </lineage>
</organism>
<dbReference type="InterPro" id="IPR018490">
    <property type="entry name" value="cNMP-bd_dom_sf"/>
</dbReference>
<gene>
    <name evidence="3" type="ORF">J2S57_003839</name>
</gene>
<evidence type="ECO:0000259" key="2">
    <source>
        <dbReference type="PROSITE" id="PS50042"/>
    </source>
</evidence>
<evidence type="ECO:0000256" key="1">
    <source>
        <dbReference type="SAM" id="MobiDB-lite"/>
    </source>
</evidence>
<dbReference type="SUPFAM" id="SSF51206">
    <property type="entry name" value="cAMP-binding domain-like"/>
    <property type="match status" value="1"/>
</dbReference>
<dbReference type="PROSITE" id="PS50042">
    <property type="entry name" value="CNMP_BINDING_3"/>
    <property type="match status" value="1"/>
</dbReference>
<dbReference type="InterPro" id="IPR014710">
    <property type="entry name" value="RmlC-like_jellyroll"/>
</dbReference>
<dbReference type="Gene3D" id="2.60.120.10">
    <property type="entry name" value="Jelly Rolls"/>
    <property type="match status" value="1"/>
</dbReference>
<dbReference type="CDD" id="cd00038">
    <property type="entry name" value="CAP_ED"/>
    <property type="match status" value="1"/>
</dbReference>